<dbReference type="InterPro" id="IPR011739">
    <property type="entry name" value="GTA_rcc01693"/>
</dbReference>
<reference evidence="1 2" key="1">
    <citation type="submission" date="2024-06" db="EMBL/GenBank/DDBJ databases">
        <title>Genomic Encyclopedia of Type Strains, Phase IV (KMG-IV): sequencing the most valuable type-strain genomes for metagenomic binning, comparative biology and taxonomic classification.</title>
        <authorList>
            <person name="Goeker M."/>
        </authorList>
    </citation>
    <scope>NUCLEOTIDE SEQUENCE [LARGE SCALE GENOMIC DNA]</scope>
    <source>
        <strain evidence="1 2">DSM 19730</strain>
    </source>
</reference>
<protein>
    <submittedName>
        <fullName evidence="1">Phage protein (TIGR02216 family)</fullName>
    </submittedName>
</protein>
<dbReference type="InterPro" id="IPR019056">
    <property type="entry name" value="Phage_TAC_6"/>
</dbReference>
<accession>A0ABV2KNH2</accession>
<comment type="caution">
    <text evidence="1">The sequence shown here is derived from an EMBL/GenBank/DDBJ whole genome shotgun (WGS) entry which is preliminary data.</text>
</comment>
<evidence type="ECO:0000313" key="1">
    <source>
        <dbReference type="EMBL" id="MET3662623.1"/>
    </source>
</evidence>
<dbReference type="RefSeq" id="WP_354152471.1">
    <property type="nucleotide sequence ID" value="NZ_JBEPMN010000013.1"/>
</dbReference>
<dbReference type="EMBL" id="JBEPMN010000013">
    <property type="protein sequence ID" value="MET3662623.1"/>
    <property type="molecule type" value="Genomic_DNA"/>
</dbReference>
<evidence type="ECO:0000313" key="2">
    <source>
        <dbReference type="Proteomes" id="UP001549143"/>
    </source>
</evidence>
<organism evidence="1 2">
    <name type="scientific">Aquamicrobium ahrensii</name>
    <dbReference type="NCBI Taxonomy" id="469551"/>
    <lineage>
        <taxon>Bacteria</taxon>
        <taxon>Pseudomonadati</taxon>
        <taxon>Pseudomonadota</taxon>
        <taxon>Alphaproteobacteria</taxon>
        <taxon>Hyphomicrobiales</taxon>
        <taxon>Phyllobacteriaceae</taxon>
        <taxon>Aquamicrobium</taxon>
    </lineage>
</organism>
<gene>
    <name evidence="1" type="ORF">ABID44_002971</name>
</gene>
<sequence>MSAAAGTTAFPWDEVMATGLGLLRLSPKDFWAMTPIEFERAARPFSQPRQAAPARAELTELMRAFPDQ</sequence>
<dbReference type="NCBIfam" id="TIGR02216">
    <property type="entry name" value="phage_TIGR02216"/>
    <property type="match status" value="1"/>
</dbReference>
<proteinExistence type="predicted"/>
<dbReference type="Pfam" id="PF09550">
    <property type="entry name" value="Phage_TAC_6"/>
    <property type="match status" value="1"/>
</dbReference>
<dbReference type="Proteomes" id="UP001549143">
    <property type="component" value="Unassembled WGS sequence"/>
</dbReference>
<name>A0ABV2KNH2_9HYPH</name>
<keyword evidence="2" id="KW-1185">Reference proteome</keyword>